<dbReference type="PANTHER" id="PTHR35596:SF1">
    <property type="entry name" value="MICROBIAL-TYPE PARG CATALYTIC DOMAIN-CONTAINING PROTEIN"/>
    <property type="match status" value="1"/>
</dbReference>
<dbReference type="PANTHER" id="PTHR35596">
    <property type="entry name" value="DUF2263 DOMAIN-CONTAINING PROTEIN"/>
    <property type="match status" value="1"/>
</dbReference>
<evidence type="ECO:0000259" key="2">
    <source>
        <dbReference type="Pfam" id="PF10021"/>
    </source>
</evidence>
<feature type="compositionally biased region" description="Low complexity" evidence="1">
    <location>
        <begin position="43"/>
        <end position="56"/>
    </location>
</feature>
<dbReference type="EMBL" id="KL198040">
    <property type="protein sequence ID" value="KDQ13957.1"/>
    <property type="molecule type" value="Genomic_DNA"/>
</dbReference>
<dbReference type="SUPFAM" id="SSF52949">
    <property type="entry name" value="Macro domain-like"/>
    <property type="match status" value="1"/>
</dbReference>
<keyword evidence="4" id="KW-1185">Reference proteome</keyword>
<dbReference type="InterPro" id="IPR012664">
    <property type="entry name" value="CHP02452"/>
</dbReference>
<dbReference type="AlphaFoldDB" id="A0A067MQ05"/>
<protein>
    <recommendedName>
        <fullName evidence="2">Microbial-type PARG catalytic domain-containing protein</fullName>
    </recommendedName>
</protein>
<sequence>MDKLSRGAHYAFIARHNLQTIFPALLSRDPELQNSISRSIHYSSTPPHTGGTSTLSDPSHRTKFYVVDSDSFDCAERIVLRDPNVPREGICVLNMASHQRAGGGWINGASAQEEALCRRSTLFLHIEGPKAPEQGHSWYPHGPTAGTWSEGVLVFRNSDAGGNKMLEEDKRFKCNVVSVAAILGPVLTPDQASFAKTSDAELTRQKITTILRIAKLHRQKVLVLGAFGCGAFRNPPTLIAPIFYDLLTQDAEFTHAFEEVWFAILDFGGSANLVPFRNAFATLLERDTTT</sequence>
<dbReference type="Pfam" id="PF10021">
    <property type="entry name" value="PARG_cat_microb"/>
    <property type="match status" value="1"/>
</dbReference>
<evidence type="ECO:0000256" key="1">
    <source>
        <dbReference type="SAM" id="MobiDB-lite"/>
    </source>
</evidence>
<organism evidence="3 4">
    <name type="scientific">Botryobasidium botryosum (strain FD-172 SS1)</name>
    <dbReference type="NCBI Taxonomy" id="930990"/>
    <lineage>
        <taxon>Eukaryota</taxon>
        <taxon>Fungi</taxon>
        <taxon>Dikarya</taxon>
        <taxon>Basidiomycota</taxon>
        <taxon>Agaricomycotina</taxon>
        <taxon>Agaricomycetes</taxon>
        <taxon>Cantharellales</taxon>
        <taxon>Botryobasidiaceae</taxon>
        <taxon>Botryobasidium</taxon>
    </lineage>
</organism>
<dbReference type="NCBIfam" id="TIGR02452">
    <property type="entry name" value="TIGR02452 family protein"/>
    <property type="match status" value="1"/>
</dbReference>
<accession>A0A067MQ05</accession>
<dbReference type="OrthoDB" id="9985428at2759"/>
<proteinExistence type="predicted"/>
<feature type="region of interest" description="Disordered" evidence="1">
    <location>
        <begin position="39"/>
        <end position="59"/>
    </location>
</feature>
<dbReference type="STRING" id="930990.A0A067MQ05"/>
<dbReference type="InParanoid" id="A0A067MQ05"/>
<gene>
    <name evidence="3" type="ORF">BOTBODRAFT_33077</name>
</gene>
<name>A0A067MQ05_BOTB1</name>
<dbReference type="HOGENOM" id="CLU_024412_0_0_1"/>
<evidence type="ECO:0000313" key="3">
    <source>
        <dbReference type="EMBL" id="KDQ13957.1"/>
    </source>
</evidence>
<feature type="domain" description="Microbial-type PARG catalytic" evidence="2">
    <location>
        <begin position="32"/>
        <end position="156"/>
    </location>
</feature>
<evidence type="ECO:0000313" key="4">
    <source>
        <dbReference type="Proteomes" id="UP000027195"/>
    </source>
</evidence>
<dbReference type="Gene3D" id="3.40.220.10">
    <property type="entry name" value="Leucine Aminopeptidase, subunit E, domain 1"/>
    <property type="match status" value="1"/>
</dbReference>
<dbReference type="InterPro" id="IPR019261">
    <property type="entry name" value="PARG_cat_microbial"/>
</dbReference>
<dbReference type="InterPro" id="IPR043472">
    <property type="entry name" value="Macro_dom-like"/>
</dbReference>
<reference evidence="4" key="1">
    <citation type="journal article" date="2014" name="Proc. Natl. Acad. Sci. U.S.A.">
        <title>Extensive sampling of basidiomycete genomes demonstrates inadequacy of the white-rot/brown-rot paradigm for wood decay fungi.</title>
        <authorList>
            <person name="Riley R."/>
            <person name="Salamov A.A."/>
            <person name="Brown D.W."/>
            <person name="Nagy L.G."/>
            <person name="Floudas D."/>
            <person name="Held B.W."/>
            <person name="Levasseur A."/>
            <person name="Lombard V."/>
            <person name="Morin E."/>
            <person name="Otillar R."/>
            <person name="Lindquist E.A."/>
            <person name="Sun H."/>
            <person name="LaButti K.M."/>
            <person name="Schmutz J."/>
            <person name="Jabbour D."/>
            <person name="Luo H."/>
            <person name="Baker S.E."/>
            <person name="Pisabarro A.G."/>
            <person name="Walton J.D."/>
            <person name="Blanchette R.A."/>
            <person name="Henrissat B."/>
            <person name="Martin F."/>
            <person name="Cullen D."/>
            <person name="Hibbett D.S."/>
            <person name="Grigoriev I.V."/>
        </authorList>
    </citation>
    <scope>NUCLEOTIDE SEQUENCE [LARGE SCALE GENOMIC DNA]</scope>
    <source>
        <strain evidence="4">FD-172 SS1</strain>
    </source>
</reference>
<dbReference type="Proteomes" id="UP000027195">
    <property type="component" value="Unassembled WGS sequence"/>
</dbReference>